<dbReference type="AlphaFoldDB" id="A0A7C8YRA7"/>
<reference evidence="1" key="1">
    <citation type="journal article" date="2013" name="J. Plant Res.">
        <title>Effect of fungi and light on seed germination of three Opuntia species from semiarid lands of central Mexico.</title>
        <authorList>
            <person name="Delgado-Sanchez P."/>
            <person name="Jimenez-Bremont J.F."/>
            <person name="Guerrero-Gonzalez Mde L."/>
            <person name="Flores J."/>
        </authorList>
    </citation>
    <scope>NUCLEOTIDE SEQUENCE</scope>
    <source>
        <tissue evidence="1">Cladode</tissue>
    </source>
</reference>
<accession>A0A7C8YRA7</accession>
<sequence length="99" mass="11264">MKFALQFNMTQYHTHTNQRTIKGFTICSTTCASTKTAEANQFCSQSIAVQSRLNLVLLCPDEEKTHFYFCMELVWGCYNSLMQITLPSHDVPPAEPVKP</sequence>
<name>A0A7C8YRA7_OPUST</name>
<evidence type="ECO:0000313" key="1">
    <source>
        <dbReference type="EMBL" id="MBA4624734.1"/>
    </source>
</evidence>
<dbReference type="EMBL" id="GISG01048850">
    <property type="protein sequence ID" value="MBA4624734.1"/>
    <property type="molecule type" value="Transcribed_RNA"/>
</dbReference>
<protein>
    <submittedName>
        <fullName evidence="1">Uncharacterized protein</fullName>
    </submittedName>
</protein>
<proteinExistence type="predicted"/>
<reference evidence="1" key="2">
    <citation type="submission" date="2020-07" db="EMBL/GenBank/DDBJ databases">
        <authorList>
            <person name="Vera ALvarez R."/>
            <person name="Arias-Moreno D.M."/>
            <person name="Jimenez-Jacinto V."/>
            <person name="Jimenez-Bremont J.F."/>
            <person name="Swaminathan K."/>
            <person name="Moose S.P."/>
            <person name="Guerrero-Gonzalez M.L."/>
            <person name="Marino-Ramirez L."/>
            <person name="Landsman D."/>
            <person name="Rodriguez-Kessler M."/>
            <person name="Delgado-Sanchez P."/>
        </authorList>
    </citation>
    <scope>NUCLEOTIDE SEQUENCE</scope>
    <source>
        <tissue evidence="1">Cladode</tissue>
    </source>
</reference>
<organism evidence="1">
    <name type="scientific">Opuntia streptacantha</name>
    <name type="common">Prickly pear cactus</name>
    <name type="synonym">Opuntia cardona</name>
    <dbReference type="NCBI Taxonomy" id="393608"/>
    <lineage>
        <taxon>Eukaryota</taxon>
        <taxon>Viridiplantae</taxon>
        <taxon>Streptophyta</taxon>
        <taxon>Embryophyta</taxon>
        <taxon>Tracheophyta</taxon>
        <taxon>Spermatophyta</taxon>
        <taxon>Magnoliopsida</taxon>
        <taxon>eudicotyledons</taxon>
        <taxon>Gunneridae</taxon>
        <taxon>Pentapetalae</taxon>
        <taxon>Caryophyllales</taxon>
        <taxon>Cactineae</taxon>
        <taxon>Cactaceae</taxon>
        <taxon>Opuntioideae</taxon>
        <taxon>Opuntia</taxon>
    </lineage>
</organism>